<reference evidence="2" key="1">
    <citation type="submission" date="2022-03" db="EMBL/GenBank/DDBJ databases">
        <authorList>
            <person name="Hettiarachchi G."/>
        </authorList>
    </citation>
    <scope>NUCLEOTIDE SEQUENCE</scope>
    <source>
        <strain evidence="2">LMG 32447</strain>
    </source>
</reference>
<gene>
    <name evidence="2" type="ORF">LMG032447_01463</name>
</gene>
<evidence type="ECO:0000256" key="1">
    <source>
        <dbReference type="SAM" id="Phobius"/>
    </source>
</evidence>
<evidence type="ECO:0000313" key="3">
    <source>
        <dbReference type="Proteomes" id="UP000838102"/>
    </source>
</evidence>
<feature type="transmembrane region" description="Helical" evidence="1">
    <location>
        <begin position="6"/>
        <end position="23"/>
    </location>
</feature>
<evidence type="ECO:0008006" key="4">
    <source>
        <dbReference type="Google" id="ProtNLM"/>
    </source>
</evidence>
<keyword evidence="1" id="KW-0472">Membrane</keyword>
<comment type="caution">
    <text evidence="2">The sequence shown here is derived from an EMBL/GenBank/DDBJ whole genome shotgun (WGS) entry which is preliminary data.</text>
</comment>
<keyword evidence="1" id="KW-0812">Transmembrane</keyword>
<proteinExistence type="predicted"/>
<keyword evidence="1" id="KW-1133">Transmembrane helix</keyword>
<name>A0ABN8HI82_9LACO</name>
<dbReference type="EMBL" id="CAKOEU010000008">
    <property type="protein sequence ID" value="CAH1857162.1"/>
    <property type="molecule type" value="Genomic_DNA"/>
</dbReference>
<protein>
    <recommendedName>
        <fullName evidence="4">ATP synthase F0 subunit 8</fullName>
    </recommendedName>
</protein>
<dbReference type="Proteomes" id="UP000838102">
    <property type="component" value="Unassembled WGS sequence"/>
</dbReference>
<accession>A0ABN8HI82</accession>
<organism evidence="2 3">
    <name type="scientific">Convivina praedatoris</name>
    <dbReference type="NCBI Taxonomy" id="2880963"/>
    <lineage>
        <taxon>Bacteria</taxon>
        <taxon>Bacillati</taxon>
        <taxon>Bacillota</taxon>
        <taxon>Bacilli</taxon>
        <taxon>Lactobacillales</taxon>
        <taxon>Lactobacillaceae</taxon>
        <taxon>Convivina</taxon>
    </lineage>
</organism>
<keyword evidence="3" id="KW-1185">Reference proteome</keyword>
<sequence>MEWVLLVFSTILLFVSFLMLISLNDRVEQLTNLLNGKVDRWEL</sequence>
<evidence type="ECO:0000313" key="2">
    <source>
        <dbReference type="EMBL" id="CAH1857162.1"/>
    </source>
</evidence>